<evidence type="ECO:0000313" key="3">
    <source>
        <dbReference type="Proteomes" id="UP001595882"/>
    </source>
</evidence>
<dbReference type="InterPro" id="IPR036890">
    <property type="entry name" value="HATPase_C_sf"/>
</dbReference>
<dbReference type="Pfam" id="PF13581">
    <property type="entry name" value="HATPase_c_2"/>
    <property type="match status" value="1"/>
</dbReference>
<dbReference type="GO" id="GO:0005524">
    <property type="term" value="F:ATP binding"/>
    <property type="evidence" value="ECO:0007669"/>
    <property type="project" value="UniProtKB-KW"/>
</dbReference>
<dbReference type="RefSeq" id="WP_390252690.1">
    <property type="nucleotide sequence ID" value="NZ_JBHSDT010000008.1"/>
</dbReference>
<comment type="caution">
    <text evidence="2">The sequence shown here is derived from an EMBL/GenBank/DDBJ whole genome shotgun (WGS) entry which is preliminary data.</text>
</comment>
<keyword evidence="3" id="KW-1185">Reference proteome</keyword>
<dbReference type="Proteomes" id="UP001595882">
    <property type="component" value="Unassembled WGS sequence"/>
</dbReference>
<sequence length="203" mass="23166">MKKFCEINILLYWKFYIDHLKISLSKGKTSECTGKNKFSQQKWNVYRDAISSATQGKFRLISYDQIETYCQGKHLCDMRINSKEDIPLARYAANQAFEKTGIRTPILMNYQLIISEAVTNVIKHANKGKMSIYYKPNEFRIVIQDKGPGFPLEILSQITTQTGFSTKESLGHGFTVMMKMSKQLLLKTSSNGSTLIIILDGLN</sequence>
<evidence type="ECO:0000259" key="1">
    <source>
        <dbReference type="Pfam" id="PF13581"/>
    </source>
</evidence>
<accession>A0ABV8WX32</accession>
<dbReference type="Gene3D" id="3.30.565.10">
    <property type="entry name" value="Histidine kinase-like ATPase, C-terminal domain"/>
    <property type="match status" value="1"/>
</dbReference>
<keyword evidence="2" id="KW-0547">Nucleotide-binding</keyword>
<dbReference type="EMBL" id="JBHSDT010000008">
    <property type="protein sequence ID" value="MFC4404152.1"/>
    <property type="molecule type" value="Genomic_DNA"/>
</dbReference>
<feature type="domain" description="Histidine kinase/HSP90-like ATPase" evidence="1">
    <location>
        <begin position="83"/>
        <end position="197"/>
    </location>
</feature>
<proteinExistence type="predicted"/>
<name>A0ABV8WX32_9BACI</name>
<reference evidence="3" key="1">
    <citation type="journal article" date="2019" name="Int. J. Syst. Evol. Microbiol.">
        <title>The Global Catalogue of Microorganisms (GCM) 10K type strain sequencing project: providing services to taxonomists for standard genome sequencing and annotation.</title>
        <authorList>
            <consortium name="The Broad Institute Genomics Platform"/>
            <consortium name="The Broad Institute Genome Sequencing Center for Infectious Disease"/>
            <person name="Wu L."/>
            <person name="Ma J."/>
        </authorList>
    </citation>
    <scope>NUCLEOTIDE SEQUENCE [LARGE SCALE GENOMIC DNA]</scope>
    <source>
        <strain evidence="3">CCUG 37865</strain>
    </source>
</reference>
<keyword evidence="2" id="KW-0067">ATP-binding</keyword>
<dbReference type="SUPFAM" id="SSF55874">
    <property type="entry name" value="ATPase domain of HSP90 chaperone/DNA topoisomerase II/histidine kinase"/>
    <property type="match status" value="1"/>
</dbReference>
<dbReference type="InterPro" id="IPR003594">
    <property type="entry name" value="HATPase_dom"/>
</dbReference>
<dbReference type="CDD" id="cd16936">
    <property type="entry name" value="HATPase_RsbW-like"/>
    <property type="match status" value="1"/>
</dbReference>
<organism evidence="2 3">
    <name type="scientific">Gracilibacillus xinjiangensis</name>
    <dbReference type="NCBI Taxonomy" id="1193282"/>
    <lineage>
        <taxon>Bacteria</taxon>
        <taxon>Bacillati</taxon>
        <taxon>Bacillota</taxon>
        <taxon>Bacilli</taxon>
        <taxon>Bacillales</taxon>
        <taxon>Bacillaceae</taxon>
        <taxon>Gracilibacillus</taxon>
    </lineage>
</organism>
<protein>
    <submittedName>
        <fullName evidence="2">ATP-binding protein</fullName>
    </submittedName>
</protein>
<gene>
    <name evidence="2" type="ORF">ACFOY7_13845</name>
</gene>
<evidence type="ECO:0000313" key="2">
    <source>
        <dbReference type="EMBL" id="MFC4404152.1"/>
    </source>
</evidence>